<dbReference type="GO" id="GO:0016020">
    <property type="term" value="C:membrane"/>
    <property type="evidence" value="ECO:0007669"/>
    <property type="project" value="UniProtKB-SubCell"/>
</dbReference>
<dbReference type="GO" id="GO:0015293">
    <property type="term" value="F:symporter activity"/>
    <property type="evidence" value="ECO:0007669"/>
    <property type="project" value="UniProtKB-UniRule"/>
</dbReference>
<keyword evidence="9" id="KW-1185">Reference proteome</keyword>
<dbReference type="InParanoid" id="A7T521"/>
<dbReference type="Pfam" id="PF00375">
    <property type="entry name" value="SDF"/>
    <property type="match status" value="1"/>
</dbReference>
<keyword evidence="6" id="KW-0769">Symport</keyword>
<dbReference type="PANTHER" id="PTHR11958">
    <property type="entry name" value="SODIUM/DICARBOXYLATE SYMPORTER-RELATED"/>
    <property type="match status" value="1"/>
</dbReference>
<evidence type="ECO:0000256" key="3">
    <source>
        <dbReference type="ARBA" id="ARBA00022692"/>
    </source>
</evidence>
<accession>A7T521</accession>
<comment type="subcellular location">
    <subcellularLocation>
        <location evidence="1 6">Membrane</location>
        <topology evidence="1 6">Multi-pass membrane protein</topology>
    </subcellularLocation>
</comment>
<dbReference type="InterPro" id="IPR001991">
    <property type="entry name" value="Na-dicarboxylate_symporter"/>
</dbReference>
<evidence type="ECO:0000313" key="8">
    <source>
        <dbReference type="EMBL" id="EDO28941.1"/>
    </source>
</evidence>
<dbReference type="PRINTS" id="PR00173">
    <property type="entry name" value="EDTRNSPORT"/>
</dbReference>
<dbReference type="PANTHER" id="PTHR11958:SF63">
    <property type="entry name" value="AMINO ACID TRANSPORTER"/>
    <property type="match status" value="1"/>
</dbReference>
<name>A7T521_NEMVE</name>
<dbReference type="EMBL" id="DS471033">
    <property type="protein sequence ID" value="EDO28941.1"/>
    <property type="molecule type" value="Genomic_DNA"/>
</dbReference>
<evidence type="ECO:0000256" key="7">
    <source>
        <dbReference type="SAM" id="SignalP"/>
    </source>
</evidence>
<dbReference type="AlphaFoldDB" id="A7T521"/>
<dbReference type="InterPro" id="IPR036458">
    <property type="entry name" value="Na:dicarbo_symporter_sf"/>
</dbReference>
<feature type="chain" id="PRO_5002715466" description="Amino acid transporter" evidence="7">
    <location>
        <begin position="20"/>
        <end position="153"/>
    </location>
</feature>
<proteinExistence type="inferred from homology"/>
<keyword evidence="4" id="KW-1133">Transmembrane helix</keyword>
<keyword evidence="7" id="KW-0732">Signal</keyword>
<dbReference type="HOGENOM" id="CLU_019375_6_4_1"/>
<keyword evidence="3" id="KW-0812">Transmembrane</keyword>
<evidence type="ECO:0000256" key="4">
    <source>
        <dbReference type="ARBA" id="ARBA00022989"/>
    </source>
</evidence>
<sequence length="153" mass="16121">MPRSKLVLIILGFFHSAATLPTTIRCAEENNGLDSRITRFVLPLGATVNMDGTALYEGVGAIWIAQINNIPLTAGQIVTTSLTATAAAIGAAAVPSAGLITMVIVCQAINVPPDDIGLIFAVDWFIDRFRGLPNIMGDSYGAGIVQHLSKDEL</sequence>
<dbReference type="OMA" id="ENMIEHA"/>
<comment type="similarity">
    <text evidence="6">Belongs to the dicarboxylate/amino acid:cation symporter (DAACS) (TC 2.A.23) family.</text>
</comment>
<evidence type="ECO:0000313" key="9">
    <source>
        <dbReference type="Proteomes" id="UP000001593"/>
    </source>
</evidence>
<organism evidence="8 9">
    <name type="scientific">Nematostella vectensis</name>
    <name type="common">Starlet sea anemone</name>
    <dbReference type="NCBI Taxonomy" id="45351"/>
    <lineage>
        <taxon>Eukaryota</taxon>
        <taxon>Metazoa</taxon>
        <taxon>Cnidaria</taxon>
        <taxon>Anthozoa</taxon>
        <taxon>Hexacorallia</taxon>
        <taxon>Actiniaria</taxon>
        <taxon>Edwardsiidae</taxon>
        <taxon>Nematostella</taxon>
    </lineage>
</organism>
<keyword evidence="2 6" id="KW-0813">Transport</keyword>
<feature type="signal peptide" evidence="7">
    <location>
        <begin position="1"/>
        <end position="19"/>
    </location>
</feature>
<dbReference type="Proteomes" id="UP000001593">
    <property type="component" value="Unassembled WGS sequence"/>
</dbReference>
<gene>
    <name evidence="8" type="ORF">NEMVEDRAFT_v1g146235</name>
</gene>
<dbReference type="STRING" id="45351.A7T521"/>
<dbReference type="Gene3D" id="1.10.3860.10">
    <property type="entry name" value="Sodium:dicarboxylate symporter"/>
    <property type="match status" value="1"/>
</dbReference>
<evidence type="ECO:0000256" key="1">
    <source>
        <dbReference type="ARBA" id="ARBA00004141"/>
    </source>
</evidence>
<dbReference type="InterPro" id="IPR050746">
    <property type="entry name" value="DAACS"/>
</dbReference>
<evidence type="ECO:0000256" key="5">
    <source>
        <dbReference type="ARBA" id="ARBA00023136"/>
    </source>
</evidence>
<dbReference type="eggNOG" id="KOG3787">
    <property type="taxonomic scope" value="Eukaryota"/>
</dbReference>
<dbReference type="PhylomeDB" id="A7T521"/>
<reference evidence="8 9" key="1">
    <citation type="journal article" date="2007" name="Science">
        <title>Sea anemone genome reveals ancestral eumetazoan gene repertoire and genomic organization.</title>
        <authorList>
            <person name="Putnam N.H."/>
            <person name="Srivastava M."/>
            <person name="Hellsten U."/>
            <person name="Dirks B."/>
            <person name="Chapman J."/>
            <person name="Salamov A."/>
            <person name="Terry A."/>
            <person name="Shapiro H."/>
            <person name="Lindquist E."/>
            <person name="Kapitonov V.V."/>
            <person name="Jurka J."/>
            <person name="Genikhovich G."/>
            <person name="Grigoriev I.V."/>
            <person name="Lucas S.M."/>
            <person name="Steele R.E."/>
            <person name="Finnerty J.R."/>
            <person name="Technau U."/>
            <person name="Martindale M.Q."/>
            <person name="Rokhsar D.S."/>
        </authorList>
    </citation>
    <scope>NUCLEOTIDE SEQUENCE [LARGE SCALE GENOMIC DNA]</scope>
    <source>
        <strain evidence="9">CH2 X CH6</strain>
    </source>
</reference>
<dbReference type="SUPFAM" id="SSF118215">
    <property type="entry name" value="Proton glutamate symport protein"/>
    <property type="match status" value="1"/>
</dbReference>
<feature type="non-terminal residue" evidence="8">
    <location>
        <position position="1"/>
    </location>
</feature>
<evidence type="ECO:0000256" key="2">
    <source>
        <dbReference type="ARBA" id="ARBA00022448"/>
    </source>
</evidence>
<keyword evidence="5" id="KW-0472">Membrane</keyword>
<protein>
    <recommendedName>
        <fullName evidence="6">Amino acid transporter</fullName>
    </recommendedName>
</protein>
<evidence type="ECO:0000256" key="6">
    <source>
        <dbReference type="RuleBase" id="RU361216"/>
    </source>
</evidence>
<dbReference type="KEGG" id="nve:5499434"/>